<accession>A0ABD6EAI8</accession>
<comment type="similarity">
    <text evidence="2">Belongs to the pinin family.</text>
</comment>
<reference evidence="11 12" key="1">
    <citation type="submission" date="2024-08" db="EMBL/GenBank/DDBJ databases">
        <title>Gnathostoma spinigerum genome.</title>
        <authorList>
            <person name="Gonzalez-Bertolin B."/>
            <person name="Monzon S."/>
            <person name="Zaballos A."/>
            <person name="Jimenez P."/>
            <person name="Dekumyoy P."/>
            <person name="Varona S."/>
            <person name="Cuesta I."/>
            <person name="Sumanam S."/>
            <person name="Adisakwattana P."/>
            <person name="Gasser R.B."/>
            <person name="Hernandez-Gonzalez A."/>
            <person name="Young N.D."/>
            <person name="Perteguer M.J."/>
        </authorList>
    </citation>
    <scope>NUCLEOTIDE SEQUENCE [LARGE SCALE GENOMIC DNA]</scope>
    <source>
        <strain evidence="11">AL3</strain>
        <tissue evidence="11">Liver</tissue>
    </source>
</reference>
<keyword evidence="7" id="KW-0539">Nucleus</keyword>
<keyword evidence="4" id="KW-0805">Transcription regulation</keyword>
<dbReference type="InterPro" id="IPR006786">
    <property type="entry name" value="Pinin_SDK_MemA"/>
</dbReference>
<dbReference type="PANTHER" id="PTHR12707:SF0">
    <property type="entry name" value="PININ"/>
    <property type="match status" value="1"/>
</dbReference>
<dbReference type="GO" id="GO:0008380">
    <property type="term" value="P:RNA splicing"/>
    <property type="evidence" value="ECO:0007669"/>
    <property type="project" value="UniProtKB-KW"/>
</dbReference>
<dbReference type="EMBL" id="JBGFUD010000050">
    <property type="protein sequence ID" value="MFH4973492.1"/>
    <property type="molecule type" value="Genomic_DNA"/>
</dbReference>
<comment type="subcellular location">
    <subcellularLocation>
        <location evidence="1">Nucleus</location>
    </subcellularLocation>
</comment>
<proteinExistence type="inferred from homology"/>
<keyword evidence="8" id="KW-0175">Coiled coil</keyword>
<evidence type="ECO:0000256" key="4">
    <source>
        <dbReference type="ARBA" id="ARBA00023015"/>
    </source>
</evidence>
<evidence type="ECO:0000256" key="6">
    <source>
        <dbReference type="ARBA" id="ARBA00023187"/>
    </source>
</evidence>
<evidence type="ECO:0000259" key="10">
    <source>
        <dbReference type="Pfam" id="PF04696"/>
    </source>
</evidence>
<evidence type="ECO:0000256" key="1">
    <source>
        <dbReference type="ARBA" id="ARBA00004123"/>
    </source>
</evidence>
<feature type="compositionally biased region" description="Basic and acidic residues" evidence="9">
    <location>
        <begin position="329"/>
        <end position="345"/>
    </location>
</feature>
<dbReference type="AlphaFoldDB" id="A0ABD6EAI8"/>
<comment type="caution">
    <text evidence="11">The sequence shown here is derived from an EMBL/GenBank/DDBJ whole genome shotgun (WGS) entry which is preliminary data.</text>
</comment>
<sequence>MGLDDLTADISKAYDDLRNIDDSITALVGRGDRGLGGSRRRIMDGSLRVESGFGGGRRDTRVVSLGEMGISNKRRITVSAENDFYDEKRSRLDNGVDEEPQRRSVQSSIVMPTIETKTREAAINELKGTQKKEVNIRNRRMFSNLLLGTLQRFQRDEKKISTVEKTQANKQREVEKRLRDTELEEKERLAKERLALFEKRRETERRLKSLQRKKAIIQYAEQKQEHYRKLQNFIQTQAKPPIFYLPSKHTLRTLELLKNSTKKIDELIEHRRLQMESDLGAPEAKEGEDSDEEVAGPVSSVHSVVKEKSKSNNADDEKSAQNNDNLIAEDDHKEGIRNESEERVGGEASDVNDGEDREKSQSSDHKGDVAEDSERDGSEEERDGEGSGKSDSEDE</sequence>
<evidence type="ECO:0000313" key="12">
    <source>
        <dbReference type="Proteomes" id="UP001608902"/>
    </source>
</evidence>
<evidence type="ECO:0000256" key="9">
    <source>
        <dbReference type="SAM" id="MobiDB-lite"/>
    </source>
</evidence>
<keyword evidence="3" id="KW-0507">mRNA processing</keyword>
<evidence type="ECO:0000256" key="2">
    <source>
        <dbReference type="ARBA" id="ARBA00010386"/>
    </source>
</evidence>
<feature type="compositionally biased region" description="Basic and acidic residues" evidence="9">
    <location>
        <begin position="304"/>
        <end position="319"/>
    </location>
</feature>
<evidence type="ECO:0000256" key="7">
    <source>
        <dbReference type="ARBA" id="ARBA00023242"/>
    </source>
</evidence>
<feature type="coiled-coil region" evidence="8">
    <location>
        <begin position="186"/>
        <end position="213"/>
    </location>
</feature>
<feature type="compositionally biased region" description="Basic and acidic residues" evidence="9">
    <location>
        <begin position="354"/>
        <end position="369"/>
    </location>
</feature>
<evidence type="ECO:0000256" key="8">
    <source>
        <dbReference type="SAM" id="Coils"/>
    </source>
</evidence>
<name>A0ABD6EAI8_9BILA</name>
<protein>
    <recommendedName>
        <fullName evidence="10">Pinin/SDK/MemA protein domain-containing protein</fullName>
    </recommendedName>
</protein>
<dbReference type="InterPro" id="IPR039853">
    <property type="entry name" value="Pinin"/>
</dbReference>
<gene>
    <name evidence="11" type="ORF">AB6A40_000201</name>
</gene>
<evidence type="ECO:0000256" key="5">
    <source>
        <dbReference type="ARBA" id="ARBA00023163"/>
    </source>
</evidence>
<evidence type="ECO:0000313" key="11">
    <source>
        <dbReference type="EMBL" id="MFH4973492.1"/>
    </source>
</evidence>
<keyword evidence="12" id="KW-1185">Reference proteome</keyword>
<dbReference type="Proteomes" id="UP001608902">
    <property type="component" value="Unassembled WGS sequence"/>
</dbReference>
<keyword evidence="5" id="KW-0804">Transcription</keyword>
<dbReference type="GO" id="GO:0006397">
    <property type="term" value="P:mRNA processing"/>
    <property type="evidence" value="ECO:0007669"/>
    <property type="project" value="UniProtKB-KW"/>
</dbReference>
<dbReference type="GO" id="GO:0005634">
    <property type="term" value="C:nucleus"/>
    <property type="evidence" value="ECO:0007669"/>
    <property type="project" value="UniProtKB-SubCell"/>
</dbReference>
<organism evidence="11 12">
    <name type="scientific">Gnathostoma spinigerum</name>
    <dbReference type="NCBI Taxonomy" id="75299"/>
    <lineage>
        <taxon>Eukaryota</taxon>
        <taxon>Metazoa</taxon>
        <taxon>Ecdysozoa</taxon>
        <taxon>Nematoda</taxon>
        <taxon>Chromadorea</taxon>
        <taxon>Rhabditida</taxon>
        <taxon>Spirurina</taxon>
        <taxon>Gnathostomatomorpha</taxon>
        <taxon>Gnathostomatoidea</taxon>
        <taxon>Gnathostomatidae</taxon>
        <taxon>Gnathostoma</taxon>
    </lineage>
</organism>
<dbReference type="PANTHER" id="PTHR12707">
    <property type="entry name" value="PINN"/>
    <property type="match status" value="1"/>
</dbReference>
<feature type="domain" description="Pinin/SDK/MemA protein" evidence="10">
    <location>
        <begin position="135"/>
        <end position="261"/>
    </location>
</feature>
<dbReference type="Pfam" id="PF04696">
    <property type="entry name" value="Pinin_SDK_memA"/>
    <property type="match status" value="1"/>
</dbReference>
<evidence type="ECO:0000256" key="3">
    <source>
        <dbReference type="ARBA" id="ARBA00022664"/>
    </source>
</evidence>
<feature type="compositionally biased region" description="Basic and acidic residues" evidence="9">
    <location>
        <begin position="384"/>
        <end position="395"/>
    </location>
</feature>
<feature type="compositionally biased region" description="Acidic residues" evidence="9">
    <location>
        <begin position="370"/>
        <end position="383"/>
    </location>
</feature>
<keyword evidence="6" id="KW-0508">mRNA splicing</keyword>
<feature type="region of interest" description="Disordered" evidence="9">
    <location>
        <begin position="276"/>
        <end position="395"/>
    </location>
</feature>